<name>A0A914VMX3_9BILA</name>
<dbReference type="Gene3D" id="3.40.50.1240">
    <property type="entry name" value="Phosphoglycerate mutase-like"/>
    <property type="match status" value="2"/>
</dbReference>
<dbReference type="InterPro" id="IPR029033">
    <property type="entry name" value="His_PPase_superfam"/>
</dbReference>
<reference evidence="9" key="1">
    <citation type="submission" date="2022-11" db="UniProtKB">
        <authorList>
            <consortium name="WormBaseParasite"/>
        </authorList>
    </citation>
    <scope>IDENTIFICATION</scope>
</reference>
<comment type="catalytic activity">
    <reaction evidence="1">
        <text>a phosphate monoester + H2O = an alcohol + phosphate</text>
        <dbReference type="Rhea" id="RHEA:15017"/>
        <dbReference type="ChEBI" id="CHEBI:15377"/>
        <dbReference type="ChEBI" id="CHEBI:30879"/>
        <dbReference type="ChEBI" id="CHEBI:43474"/>
        <dbReference type="ChEBI" id="CHEBI:67140"/>
        <dbReference type="EC" id="3.1.3.2"/>
    </reaction>
</comment>
<keyword evidence="5" id="KW-0378">Hydrolase</keyword>
<comment type="similarity">
    <text evidence="2">Belongs to the histidine acid phosphatase family.</text>
</comment>
<dbReference type="Pfam" id="PF00328">
    <property type="entry name" value="His_Phos_2"/>
    <property type="match status" value="1"/>
</dbReference>
<keyword evidence="7" id="KW-0325">Glycoprotein</keyword>
<evidence type="ECO:0000256" key="1">
    <source>
        <dbReference type="ARBA" id="ARBA00000032"/>
    </source>
</evidence>
<evidence type="ECO:0000256" key="2">
    <source>
        <dbReference type="ARBA" id="ARBA00005375"/>
    </source>
</evidence>
<dbReference type="PANTHER" id="PTHR11567">
    <property type="entry name" value="ACID PHOSPHATASE-RELATED"/>
    <property type="match status" value="1"/>
</dbReference>
<evidence type="ECO:0000256" key="5">
    <source>
        <dbReference type="ARBA" id="ARBA00022801"/>
    </source>
</evidence>
<dbReference type="EC" id="3.1.3.2" evidence="3"/>
<protein>
    <recommendedName>
        <fullName evidence="3">acid phosphatase</fullName>
        <ecNumber evidence="3">3.1.3.2</ecNumber>
    </recommendedName>
</protein>
<keyword evidence="4" id="KW-0732">Signal</keyword>
<keyword evidence="6" id="KW-1015">Disulfide bond</keyword>
<organism evidence="8 9">
    <name type="scientific">Plectus sambesii</name>
    <dbReference type="NCBI Taxonomy" id="2011161"/>
    <lineage>
        <taxon>Eukaryota</taxon>
        <taxon>Metazoa</taxon>
        <taxon>Ecdysozoa</taxon>
        <taxon>Nematoda</taxon>
        <taxon>Chromadorea</taxon>
        <taxon>Plectida</taxon>
        <taxon>Plectina</taxon>
        <taxon>Plectoidea</taxon>
        <taxon>Plectidae</taxon>
        <taxon>Plectus</taxon>
    </lineage>
</organism>
<accession>A0A914VMX3</accession>
<dbReference type="InterPro" id="IPR000560">
    <property type="entry name" value="His_Pase_clade-2"/>
</dbReference>
<dbReference type="CDD" id="cd07061">
    <property type="entry name" value="HP_HAP_like"/>
    <property type="match status" value="1"/>
</dbReference>
<dbReference type="AlphaFoldDB" id="A0A914VMX3"/>
<dbReference type="SUPFAM" id="SSF53254">
    <property type="entry name" value="Phosphoglycerate mutase-like"/>
    <property type="match status" value="1"/>
</dbReference>
<evidence type="ECO:0000313" key="9">
    <source>
        <dbReference type="WBParaSite" id="PSAMB.scaffold224size64196.g3414.t1"/>
    </source>
</evidence>
<keyword evidence="8" id="KW-1185">Reference proteome</keyword>
<proteinExistence type="inferred from homology"/>
<dbReference type="GO" id="GO:0003993">
    <property type="term" value="F:acid phosphatase activity"/>
    <property type="evidence" value="ECO:0007669"/>
    <property type="project" value="UniProtKB-EC"/>
</dbReference>
<evidence type="ECO:0000313" key="8">
    <source>
        <dbReference type="Proteomes" id="UP000887566"/>
    </source>
</evidence>
<sequence length="203" mass="23916">MKGVREHYELGKYLRQRYDGFLSKAYHASQIYVRSSSFNRAIMSASANMAGLFEPEGDQLWNKQIRWQPVPIQVVPKENDPMLWTKRPCPAATQLFEDFKKSSSELRRIEQKYARLLTFLGQKTGLNRTLQLYNDVYDVFDLLNCQIYYRNDTTRDAYHIDIGECPRPCTLNQFGARSVPRIPRDWYKECGINECRDQKSLRI</sequence>
<dbReference type="Proteomes" id="UP000887566">
    <property type="component" value="Unplaced"/>
</dbReference>
<evidence type="ECO:0000256" key="7">
    <source>
        <dbReference type="ARBA" id="ARBA00023180"/>
    </source>
</evidence>
<dbReference type="InterPro" id="IPR050645">
    <property type="entry name" value="Histidine_acid_phosphatase"/>
</dbReference>
<evidence type="ECO:0000256" key="3">
    <source>
        <dbReference type="ARBA" id="ARBA00012646"/>
    </source>
</evidence>
<evidence type="ECO:0000256" key="6">
    <source>
        <dbReference type="ARBA" id="ARBA00023157"/>
    </source>
</evidence>
<dbReference type="PANTHER" id="PTHR11567:SF211">
    <property type="entry name" value="PROSTATIC ACID PHOSPHATASE"/>
    <property type="match status" value="1"/>
</dbReference>
<evidence type="ECO:0000256" key="4">
    <source>
        <dbReference type="ARBA" id="ARBA00022729"/>
    </source>
</evidence>
<dbReference type="WBParaSite" id="PSAMB.scaffold224size64196.g3414.t1">
    <property type="protein sequence ID" value="PSAMB.scaffold224size64196.g3414.t1"/>
    <property type="gene ID" value="PSAMB.scaffold224size64196.g3414"/>
</dbReference>